<keyword evidence="2" id="KW-1185">Reference proteome</keyword>
<dbReference type="EMBL" id="CM037626">
    <property type="protein sequence ID" value="KAH8012142.1"/>
    <property type="molecule type" value="Genomic_DNA"/>
</dbReference>
<organism evidence="1 2">
    <name type="scientific">Sphaerodactylus townsendi</name>
    <dbReference type="NCBI Taxonomy" id="933632"/>
    <lineage>
        <taxon>Eukaryota</taxon>
        <taxon>Metazoa</taxon>
        <taxon>Chordata</taxon>
        <taxon>Craniata</taxon>
        <taxon>Vertebrata</taxon>
        <taxon>Euteleostomi</taxon>
        <taxon>Lepidosauria</taxon>
        <taxon>Squamata</taxon>
        <taxon>Bifurcata</taxon>
        <taxon>Gekkota</taxon>
        <taxon>Sphaerodactylidae</taxon>
        <taxon>Sphaerodactylus</taxon>
    </lineage>
</organism>
<protein>
    <submittedName>
        <fullName evidence="1">Uncharacterized protein</fullName>
    </submittedName>
</protein>
<name>A0ACB8FZF8_9SAUR</name>
<proteinExistence type="predicted"/>
<comment type="caution">
    <text evidence="1">The sequence shown here is derived from an EMBL/GenBank/DDBJ whole genome shotgun (WGS) entry which is preliminary data.</text>
</comment>
<reference evidence="1" key="1">
    <citation type="submission" date="2021-08" db="EMBL/GenBank/DDBJ databases">
        <title>The first chromosome-level gecko genome reveals the dynamic sex chromosomes of Neotropical dwarf geckos (Sphaerodactylidae: Sphaerodactylus).</title>
        <authorList>
            <person name="Pinto B.J."/>
            <person name="Keating S.E."/>
            <person name="Gamble T."/>
        </authorList>
    </citation>
    <scope>NUCLEOTIDE SEQUENCE</scope>
    <source>
        <strain evidence="1">TG3544</strain>
    </source>
</reference>
<evidence type="ECO:0000313" key="2">
    <source>
        <dbReference type="Proteomes" id="UP000827872"/>
    </source>
</evidence>
<gene>
    <name evidence="1" type="ORF">K3G42_014697</name>
</gene>
<dbReference type="Proteomes" id="UP000827872">
    <property type="component" value="Linkage Group LG13"/>
</dbReference>
<sequence>MRHQGENAVKPALMQNEGGKIRIERCPRCGIQLPAPLTYLSTGVVEAGGLQVPLPESGRKQQSHSVARRHRGQLRLRAAPMRLGAKMKYIKGAKREREGEK</sequence>
<evidence type="ECO:0000313" key="1">
    <source>
        <dbReference type="EMBL" id="KAH8012142.1"/>
    </source>
</evidence>
<accession>A0ACB8FZF8</accession>